<comment type="caution">
    <text evidence="2">The sequence shown here is derived from an EMBL/GenBank/DDBJ whole genome shotgun (WGS) entry which is preliminary data.</text>
</comment>
<feature type="compositionally biased region" description="Basic and acidic residues" evidence="1">
    <location>
        <begin position="96"/>
        <end position="115"/>
    </location>
</feature>
<evidence type="ECO:0000313" key="2">
    <source>
        <dbReference type="EMBL" id="MBK8891602.1"/>
    </source>
</evidence>
<dbReference type="Proteomes" id="UP000808146">
    <property type="component" value="Unassembled WGS sequence"/>
</dbReference>
<feature type="region of interest" description="Disordered" evidence="1">
    <location>
        <begin position="85"/>
        <end position="115"/>
    </location>
</feature>
<evidence type="ECO:0000313" key="3">
    <source>
        <dbReference type="Proteomes" id="UP000808146"/>
    </source>
</evidence>
<protein>
    <recommendedName>
        <fullName evidence="4">Tetratricopeptide repeat protein</fullName>
    </recommendedName>
</protein>
<dbReference type="EMBL" id="JADKBR010000017">
    <property type="protein sequence ID" value="MBK8891602.1"/>
    <property type="molecule type" value="Genomic_DNA"/>
</dbReference>
<accession>A0A9D7QLP9</accession>
<proteinExistence type="predicted"/>
<dbReference type="AlphaFoldDB" id="A0A9D7QLP9"/>
<feature type="compositionally biased region" description="Polar residues" evidence="1">
    <location>
        <begin position="1"/>
        <end position="12"/>
    </location>
</feature>
<evidence type="ECO:0008006" key="4">
    <source>
        <dbReference type="Google" id="ProtNLM"/>
    </source>
</evidence>
<sequence>MHANASARTTAGQGARHLPVSNGARPAAADKLEEANALAGNNANINYNVGLVYFDLKQYDKALASAHAAQAQGFPLPGLRDKLKRAGKWSEPVAVDPRKVPESETRKDDSPEPKN</sequence>
<feature type="region of interest" description="Disordered" evidence="1">
    <location>
        <begin position="1"/>
        <end position="28"/>
    </location>
</feature>
<dbReference type="Gene3D" id="1.25.40.10">
    <property type="entry name" value="Tetratricopeptide repeat domain"/>
    <property type="match status" value="1"/>
</dbReference>
<reference evidence="2" key="1">
    <citation type="submission" date="2020-10" db="EMBL/GenBank/DDBJ databases">
        <title>Connecting structure to function with the recovery of over 1000 high-quality activated sludge metagenome-assembled genomes encoding full-length rRNA genes using long-read sequencing.</title>
        <authorList>
            <person name="Singleton C.M."/>
            <person name="Petriglieri F."/>
            <person name="Kristensen J.M."/>
            <person name="Kirkegaard R.H."/>
            <person name="Michaelsen T.Y."/>
            <person name="Andersen M.H."/>
            <person name="Karst S.M."/>
            <person name="Dueholm M.S."/>
            <person name="Nielsen P.H."/>
            <person name="Albertsen M."/>
        </authorList>
    </citation>
    <scope>NUCLEOTIDE SEQUENCE</scope>
    <source>
        <strain evidence="2">OdNE_18-Q3-R46-58_BAT3C.305</strain>
    </source>
</reference>
<name>A0A9D7QLP9_9RHOO</name>
<evidence type="ECO:0000256" key="1">
    <source>
        <dbReference type="SAM" id="MobiDB-lite"/>
    </source>
</evidence>
<dbReference type="SUPFAM" id="SSF48452">
    <property type="entry name" value="TPR-like"/>
    <property type="match status" value="1"/>
</dbReference>
<gene>
    <name evidence="2" type="ORF">IPN75_15105</name>
</gene>
<organism evidence="2 3">
    <name type="scientific">Candidatus Dechloromonas phosphorivorans</name>
    <dbReference type="NCBI Taxonomy" id="2899244"/>
    <lineage>
        <taxon>Bacteria</taxon>
        <taxon>Pseudomonadati</taxon>
        <taxon>Pseudomonadota</taxon>
        <taxon>Betaproteobacteria</taxon>
        <taxon>Rhodocyclales</taxon>
        <taxon>Azonexaceae</taxon>
        <taxon>Dechloromonas</taxon>
    </lineage>
</organism>
<dbReference type="InterPro" id="IPR011990">
    <property type="entry name" value="TPR-like_helical_dom_sf"/>
</dbReference>